<feature type="compositionally biased region" description="Polar residues" evidence="1">
    <location>
        <begin position="128"/>
        <end position="140"/>
    </location>
</feature>
<name>A0AAD7D8C7_MYCRO</name>
<dbReference type="AlphaFoldDB" id="A0AAD7D8C7"/>
<evidence type="ECO:0000256" key="2">
    <source>
        <dbReference type="SAM" id="SignalP"/>
    </source>
</evidence>
<organism evidence="3 4">
    <name type="scientific">Mycena rosella</name>
    <name type="common">Pink bonnet</name>
    <name type="synonym">Agaricus rosellus</name>
    <dbReference type="NCBI Taxonomy" id="1033263"/>
    <lineage>
        <taxon>Eukaryota</taxon>
        <taxon>Fungi</taxon>
        <taxon>Dikarya</taxon>
        <taxon>Basidiomycota</taxon>
        <taxon>Agaricomycotina</taxon>
        <taxon>Agaricomycetes</taxon>
        <taxon>Agaricomycetidae</taxon>
        <taxon>Agaricales</taxon>
        <taxon>Marasmiineae</taxon>
        <taxon>Mycenaceae</taxon>
        <taxon>Mycena</taxon>
    </lineage>
</organism>
<accession>A0AAD7D8C7</accession>
<feature type="compositionally biased region" description="Basic and acidic residues" evidence="1">
    <location>
        <begin position="117"/>
        <end position="126"/>
    </location>
</feature>
<keyword evidence="4" id="KW-1185">Reference proteome</keyword>
<gene>
    <name evidence="3" type="ORF">B0H17DRAFT_1205082</name>
</gene>
<reference evidence="3" key="1">
    <citation type="submission" date="2023-03" db="EMBL/GenBank/DDBJ databases">
        <title>Massive genome expansion in bonnet fungi (Mycena s.s.) driven by repeated elements and novel gene families across ecological guilds.</title>
        <authorList>
            <consortium name="Lawrence Berkeley National Laboratory"/>
            <person name="Harder C.B."/>
            <person name="Miyauchi S."/>
            <person name="Viragh M."/>
            <person name="Kuo A."/>
            <person name="Thoen E."/>
            <person name="Andreopoulos B."/>
            <person name="Lu D."/>
            <person name="Skrede I."/>
            <person name="Drula E."/>
            <person name="Henrissat B."/>
            <person name="Morin E."/>
            <person name="Kohler A."/>
            <person name="Barry K."/>
            <person name="LaButti K."/>
            <person name="Morin E."/>
            <person name="Salamov A."/>
            <person name="Lipzen A."/>
            <person name="Mereny Z."/>
            <person name="Hegedus B."/>
            <person name="Baldrian P."/>
            <person name="Stursova M."/>
            <person name="Weitz H."/>
            <person name="Taylor A."/>
            <person name="Grigoriev I.V."/>
            <person name="Nagy L.G."/>
            <person name="Martin F."/>
            <person name="Kauserud H."/>
        </authorList>
    </citation>
    <scope>NUCLEOTIDE SEQUENCE</scope>
    <source>
        <strain evidence="3">CBHHK067</strain>
    </source>
</reference>
<evidence type="ECO:0000313" key="4">
    <source>
        <dbReference type="Proteomes" id="UP001221757"/>
    </source>
</evidence>
<dbReference type="Proteomes" id="UP001221757">
    <property type="component" value="Unassembled WGS sequence"/>
</dbReference>
<comment type="caution">
    <text evidence="3">The sequence shown here is derived from an EMBL/GenBank/DDBJ whole genome shotgun (WGS) entry which is preliminary data.</text>
</comment>
<dbReference type="EMBL" id="JARKIE010000107">
    <property type="protein sequence ID" value="KAJ7683575.1"/>
    <property type="molecule type" value="Genomic_DNA"/>
</dbReference>
<feature type="signal peptide" evidence="2">
    <location>
        <begin position="1"/>
        <end position="26"/>
    </location>
</feature>
<evidence type="ECO:0000256" key="1">
    <source>
        <dbReference type="SAM" id="MobiDB-lite"/>
    </source>
</evidence>
<proteinExistence type="predicted"/>
<feature type="region of interest" description="Disordered" evidence="1">
    <location>
        <begin position="99"/>
        <end position="140"/>
    </location>
</feature>
<keyword evidence="2" id="KW-0732">Signal</keyword>
<feature type="chain" id="PRO_5042258479" description="Secreted protein" evidence="2">
    <location>
        <begin position="27"/>
        <end position="177"/>
    </location>
</feature>
<protein>
    <recommendedName>
        <fullName evidence="5">Secreted protein</fullName>
    </recommendedName>
</protein>
<evidence type="ECO:0000313" key="3">
    <source>
        <dbReference type="EMBL" id="KAJ7683575.1"/>
    </source>
</evidence>
<evidence type="ECO:0008006" key="5">
    <source>
        <dbReference type="Google" id="ProtNLM"/>
    </source>
</evidence>
<sequence>MNTPFSLDGFVLLLHLMITSVRLCAAARGVLNSHDTNGNTPLNLSVENLSFPLAVLADSPEKRHAEGYSVEQILVVSLLVGLPASDALVLPLHQRDDTPPSLPLERAASPAPPPRVLFHDPHEPHRVSFQSPRPSPSSALAHNASQYSLAVSEATCWSAESDAATMVAEPIPGRGFL</sequence>